<dbReference type="InterPro" id="IPR026444">
    <property type="entry name" value="Secre_tail"/>
</dbReference>
<dbReference type="NCBIfam" id="TIGR04183">
    <property type="entry name" value="Por_Secre_tail"/>
    <property type="match status" value="1"/>
</dbReference>
<accession>A0A1F6X342</accession>
<sequence length="614" mass="68110">MKNVIFLFLLAFGLSNTLAAQSSDESIRWVETQEGTVYSLDQLMPTDTFRIVTSFRDTSRNTVTDWQPITVNNVMNAELAKFNFQYLQRSSPDVVTLDQVIILSSSSVQFVVSYSGPSEGRWIRVNFGTVEFGVNEFNTISYWVESTSGTFTIDQFTDLIPGRTYFAKAFEHWPQIVDSEVKTFTMTFVDPCASFSVGIDCSDLSLCEGSSLTLNAVTHGGGNCDPLDFKWSDGQTGSMITVMSGGTYTVTVTDENDCKATESVVVTMDPKPFAFIWSSIGLGLKGDKVILMAQDNGMGYWLFDWSTGEMTSTIIVDEVKTYRVTVTDSRTGCSAETSYSVPEIPKCEEVKDTCSGGGGINVDFDLDGSIHIPCGEGPWPTLSVPYVPDWNYLWYMEGVFYTTPSIVVKKSGTYYLTITVNGQSYAFQHYVQLIVGTSPLISTSPDTVYSCPGESVPLYINAPGHENEQLINWFPYYQMSCQNCRTTIVAPFHDQEYTSTLQIGDCVYERKFWVLMKSSWDCNGVTDTNYATTENIVVFPNPVLREGSVEITGLPLGDYHVDFSNSLGQSTKTVHSTGDNVQLSIEELDIPSGVYTVRLKEVGGKIYAKRLTIL</sequence>
<name>A0A1F6X342_9BACT</name>
<evidence type="ECO:0000313" key="3">
    <source>
        <dbReference type="Proteomes" id="UP000176423"/>
    </source>
</evidence>
<dbReference type="STRING" id="1801776.A2914_01930"/>
<dbReference type="Gene3D" id="2.60.40.740">
    <property type="match status" value="1"/>
</dbReference>
<organism evidence="2 3">
    <name type="scientific">Candidatus Nomurabacteria bacterium RIFCSPLOWO2_01_FULL_41_21</name>
    <dbReference type="NCBI Taxonomy" id="1801776"/>
    <lineage>
        <taxon>Bacteria</taxon>
        <taxon>Candidatus Nomuraibacteriota</taxon>
    </lineage>
</organism>
<proteinExistence type="predicted"/>
<reference evidence="2 3" key="1">
    <citation type="journal article" date="2016" name="Nat. Commun.">
        <title>Thousands of microbial genomes shed light on interconnected biogeochemical processes in an aquifer system.</title>
        <authorList>
            <person name="Anantharaman K."/>
            <person name="Brown C.T."/>
            <person name="Hug L.A."/>
            <person name="Sharon I."/>
            <person name="Castelle C.J."/>
            <person name="Probst A.J."/>
            <person name="Thomas B.C."/>
            <person name="Singh A."/>
            <person name="Wilkins M.J."/>
            <person name="Karaoz U."/>
            <person name="Brodie E.L."/>
            <person name="Williams K.H."/>
            <person name="Hubbard S.S."/>
            <person name="Banfield J.F."/>
        </authorList>
    </citation>
    <scope>NUCLEOTIDE SEQUENCE [LARGE SCALE GENOMIC DNA]</scope>
</reference>
<evidence type="ECO:0008006" key="4">
    <source>
        <dbReference type="Google" id="ProtNLM"/>
    </source>
</evidence>
<protein>
    <recommendedName>
        <fullName evidence="4">Secretion system C-terminal sorting domain-containing protein</fullName>
    </recommendedName>
</protein>
<keyword evidence="1" id="KW-0732">Signal</keyword>
<dbReference type="EMBL" id="MFVA01000014">
    <property type="protein sequence ID" value="OGI88512.1"/>
    <property type="molecule type" value="Genomic_DNA"/>
</dbReference>
<gene>
    <name evidence="2" type="ORF">A2914_01930</name>
</gene>
<evidence type="ECO:0000256" key="1">
    <source>
        <dbReference type="SAM" id="SignalP"/>
    </source>
</evidence>
<dbReference type="AlphaFoldDB" id="A0A1F6X342"/>
<comment type="caution">
    <text evidence="2">The sequence shown here is derived from an EMBL/GenBank/DDBJ whole genome shotgun (WGS) entry which is preliminary data.</text>
</comment>
<feature type="signal peptide" evidence="1">
    <location>
        <begin position="1"/>
        <end position="19"/>
    </location>
</feature>
<feature type="chain" id="PRO_5009527406" description="Secretion system C-terminal sorting domain-containing protein" evidence="1">
    <location>
        <begin position="20"/>
        <end position="614"/>
    </location>
</feature>
<dbReference type="Proteomes" id="UP000176423">
    <property type="component" value="Unassembled WGS sequence"/>
</dbReference>
<evidence type="ECO:0000313" key="2">
    <source>
        <dbReference type="EMBL" id="OGI88512.1"/>
    </source>
</evidence>